<name>A0A803QCL8_CANSA</name>
<keyword evidence="4" id="KW-1185">Reference proteome</keyword>
<dbReference type="AlphaFoldDB" id="A0A803QCL8"/>
<reference evidence="3" key="2">
    <citation type="submission" date="2021-03" db="UniProtKB">
        <authorList>
            <consortium name="EnsemblPlants"/>
        </authorList>
    </citation>
    <scope>IDENTIFICATION</scope>
</reference>
<protein>
    <submittedName>
        <fullName evidence="3">Uncharacterized protein</fullName>
    </submittedName>
</protein>
<reference evidence="3" key="1">
    <citation type="submission" date="2018-11" db="EMBL/GenBank/DDBJ databases">
        <authorList>
            <person name="Grassa J C."/>
        </authorList>
    </citation>
    <scope>NUCLEOTIDE SEQUENCE [LARGE SCALE GENOMIC DNA]</scope>
</reference>
<feature type="compositionally biased region" description="Basic residues" evidence="2">
    <location>
        <begin position="34"/>
        <end position="45"/>
    </location>
</feature>
<feature type="coiled-coil region" evidence="1">
    <location>
        <begin position="122"/>
        <end position="149"/>
    </location>
</feature>
<dbReference type="EMBL" id="UZAU01000694">
    <property type="status" value="NOT_ANNOTATED_CDS"/>
    <property type="molecule type" value="Genomic_DNA"/>
</dbReference>
<feature type="region of interest" description="Disordered" evidence="2">
    <location>
        <begin position="1"/>
        <end position="46"/>
    </location>
</feature>
<dbReference type="Proteomes" id="UP000596661">
    <property type="component" value="Chromosome 8"/>
</dbReference>
<dbReference type="EnsemblPlants" id="evm.model.08.864">
    <property type="protein sequence ID" value="cds.evm.model.08.864"/>
    <property type="gene ID" value="evm.TU.08.864"/>
</dbReference>
<organism evidence="3 4">
    <name type="scientific">Cannabis sativa</name>
    <name type="common">Hemp</name>
    <name type="synonym">Marijuana</name>
    <dbReference type="NCBI Taxonomy" id="3483"/>
    <lineage>
        <taxon>Eukaryota</taxon>
        <taxon>Viridiplantae</taxon>
        <taxon>Streptophyta</taxon>
        <taxon>Embryophyta</taxon>
        <taxon>Tracheophyta</taxon>
        <taxon>Spermatophyta</taxon>
        <taxon>Magnoliopsida</taxon>
        <taxon>eudicotyledons</taxon>
        <taxon>Gunneridae</taxon>
        <taxon>Pentapetalae</taxon>
        <taxon>rosids</taxon>
        <taxon>fabids</taxon>
        <taxon>Rosales</taxon>
        <taxon>Cannabaceae</taxon>
        <taxon>Cannabis</taxon>
    </lineage>
</organism>
<feature type="compositionally biased region" description="Polar residues" evidence="2">
    <location>
        <begin position="74"/>
        <end position="85"/>
    </location>
</feature>
<feature type="region of interest" description="Disordered" evidence="2">
    <location>
        <begin position="65"/>
        <end position="86"/>
    </location>
</feature>
<evidence type="ECO:0000313" key="4">
    <source>
        <dbReference type="Proteomes" id="UP000596661"/>
    </source>
</evidence>
<evidence type="ECO:0000256" key="1">
    <source>
        <dbReference type="SAM" id="Coils"/>
    </source>
</evidence>
<accession>A0A803QCL8</accession>
<dbReference type="Gramene" id="evm.model.08.864">
    <property type="protein sequence ID" value="cds.evm.model.08.864"/>
    <property type="gene ID" value="evm.TU.08.864"/>
</dbReference>
<sequence length="151" mass="16880">MDLKNLLHSSSNKGKKRTAASETSSDVNVEPLKRSRKTTANKKRASQTIDLETLEVQIQVHTPAIPHVKESVPETHQATTSSSKAPETLPIEATFLSHVAQSRVLHKVKQLEAELCKTIEQREAVAKEWNDAQKEISCLNEEVEETRDSQD</sequence>
<evidence type="ECO:0000313" key="3">
    <source>
        <dbReference type="EnsemblPlants" id="cds.evm.model.08.864"/>
    </source>
</evidence>
<keyword evidence="1" id="KW-0175">Coiled coil</keyword>
<evidence type="ECO:0000256" key="2">
    <source>
        <dbReference type="SAM" id="MobiDB-lite"/>
    </source>
</evidence>
<proteinExistence type="predicted"/>